<dbReference type="KEGG" id="ssau:H8M03_04420"/>
<gene>
    <name evidence="1" type="ORF">H8M03_04420</name>
</gene>
<evidence type="ECO:0000313" key="1">
    <source>
        <dbReference type="EMBL" id="QNM83578.1"/>
    </source>
</evidence>
<dbReference type="Proteomes" id="UP000515861">
    <property type="component" value="Chromosome"/>
</dbReference>
<evidence type="ECO:0000313" key="2">
    <source>
        <dbReference type="Proteomes" id="UP000515861"/>
    </source>
</evidence>
<name>A0A7G9L4M9_9SPHN</name>
<organism evidence="1 2">
    <name type="scientific">Sphingomonas sabuli</name>
    <dbReference type="NCBI Taxonomy" id="2764186"/>
    <lineage>
        <taxon>Bacteria</taxon>
        <taxon>Pseudomonadati</taxon>
        <taxon>Pseudomonadota</taxon>
        <taxon>Alphaproteobacteria</taxon>
        <taxon>Sphingomonadales</taxon>
        <taxon>Sphingomonadaceae</taxon>
        <taxon>Sphingomonas</taxon>
    </lineage>
</organism>
<sequence>MTLHANFRSLLAAGATATLVACGNGAPGIDNRIETTEQRIKRQKAEYDASPDIQGEDLRRRLNALGIEDGWMTPITEDRGIEILQLRVPAAAFDRLDHRALAKLMIDSRHRFEFADPRQVRIAALHHGAETHERDKARALKELAERGQIDTYPRYREGMAMQAFAPRLEAWCGYREEQALRVVDGAWVDYQPEMVDLAARDVDGRATASFDCVKRVVDATTELRRRFIGNRGRQGAIDY</sequence>
<accession>A0A7G9L4M9</accession>
<reference evidence="1 2" key="1">
    <citation type="submission" date="2020-08" db="EMBL/GenBank/DDBJ databases">
        <title>Sphingomonas sp. sand1-3 16S ribosomal RNA gene Genome sequencing and assembly.</title>
        <authorList>
            <person name="Kang M."/>
        </authorList>
    </citation>
    <scope>NUCLEOTIDE SEQUENCE [LARGE SCALE GENOMIC DNA]</scope>
    <source>
        <strain evidence="2">sand1-3</strain>
    </source>
</reference>
<protein>
    <submittedName>
        <fullName evidence="1">Uncharacterized protein</fullName>
    </submittedName>
</protein>
<dbReference type="AlphaFoldDB" id="A0A7G9L4M9"/>
<dbReference type="EMBL" id="CP060697">
    <property type="protein sequence ID" value="QNM83578.1"/>
    <property type="molecule type" value="Genomic_DNA"/>
</dbReference>
<dbReference type="RefSeq" id="WP_187480533.1">
    <property type="nucleotide sequence ID" value="NZ_CP060697.1"/>
</dbReference>
<keyword evidence="2" id="KW-1185">Reference proteome</keyword>
<proteinExistence type="predicted"/>